<dbReference type="Proteomes" id="UP001497516">
    <property type="component" value="Chromosome 6"/>
</dbReference>
<gene>
    <name evidence="1" type="ORF">LTRI10_LOCUS37547</name>
</gene>
<protein>
    <submittedName>
        <fullName evidence="1">Uncharacterized protein</fullName>
    </submittedName>
</protein>
<accession>A0AAV2FG12</accession>
<proteinExistence type="predicted"/>
<evidence type="ECO:0000313" key="2">
    <source>
        <dbReference type="Proteomes" id="UP001497516"/>
    </source>
</evidence>
<sequence length="139" mass="16200">MSHQPFYRAPHRLISHHDSRRRFLFKNSLVSFQPHQPPNSMEDASFEPAFYTVWRKVRTVFDNRTYISSLKEHSLSGTADVIPNLLHKLTFNEQMEGGFFFVVAKVTSACQSPPSFLQIFRREDVLWASMVRNPLQISS</sequence>
<dbReference type="EMBL" id="OZ034819">
    <property type="protein sequence ID" value="CAL1397230.1"/>
    <property type="molecule type" value="Genomic_DNA"/>
</dbReference>
<name>A0AAV2FG12_9ROSI</name>
<evidence type="ECO:0000313" key="1">
    <source>
        <dbReference type="EMBL" id="CAL1397230.1"/>
    </source>
</evidence>
<keyword evidence="2" id="KW-1185">Reference proteome</keyword>
<reference evidence="1 2" key="1">
    <citation type="submission" date="2024-04" db="EMBL/GenBank/DDBJ databases">
        <authorList>
            <person name="Fracassetti M."/>
        </authorList>
    </citation>
    <scope>NUCLEOTIDE SEQUENCE [LARGE SCALE GENOMIC DNA]</scope>
</reference>
<organism evidence="1 2">
    <name type="scientific">Linum trigynum</name>
    <dbReference type="NCBI Taxonomy" id="586398"/>
    <lineage>
        <taxon>Eukaryota</taxon>
        <taxon>Viridiplantae</taxon>
        <taxon>Streptophyta</taxon>
        <taxon>Embryophyta</taxon>
        <taxon>Tracheophyta</taxon>
        <taxon>Spermatophyta</taxon>
        <taxon>Magnoliopsida</taxon>
        <taxon>eudicotyledons</taxon>
        <taxon>Gunneridae</taxon>
        <taxon>Pentapetalae</taxon>
        <taxon>rosids</taxon>
        <taxon>fabids</taxon>
        <taxon>Malpighiales</taxon>
        <taxon>Linaceae</taxon>
        <taxon>Linum</taxon>
    </lineage>
</organism>
<dbReference type="AlphaFoldDB" id="A0AAV2FG12"/>